<dbReference type="AlphaFoldDB" id="A0A2P2Q941"/>
<name>A0A2P2Q941_RHIMU</name>
<evidence type="ECO:0000313" key="1">
    <source>
        <dbReference type="EMBL" id="MBX63501.1"/>
    </source>
</evidence>
<reference evidence="1" key="1">
    <citation type="submission" date="2018-02" db="EMBL/GenBank/DDBJ databases">
        <title>Rhizophora mucronata_Transcriptome.</title>
        <authorList>
            <person name="Meera S.P."/>
            <person name="Sreeshan A."/>
            <person name="Augustine A."/>
        </authorList>
    </citation>
    <scope>NUCLEOTIDE SEQUENCE</scope>
    <source>
        <tissue evidence="1">Leaf</tissue>
    </source>
</reference>
<dbReference type="EMBL" id="GGEC01083017">
    <property type="protein sequence ID" value="MBX63501.1"/>
    <property type="molecule type" value="Transcribed_RNA"/>
</dbReference>
<organism evidence="1">
    <name type="scientific">Rhizophora mucronata</name>
    <name type="common">Asiatic mangrove</name>
    <dbReference type="NCBI Taxonomy" id="61149"/>
    <lineage>
        <taxon>Eukaryota</taxon>
        <taxon>Viridiplantae</taxon>
        <taxon>Streptophyta</taxon>
        <taxon>Embryophyta</taxon>
        <taxon>Tracheophyta</taxon>
        <taxon>Spermatophyta</taxon>
        <taxon>Magnoliopsida</taxon>
        <taxon>eudicotyledons</taxon>
        <taxon>Gunneridae</taxon>
        <taxon>Pentapetalae</taxon>
        <taxon>rosids</taxon>
        <taxon>fabids</taxon>
        <taxon>Malpighiales</taxon>
        <taxon>Rhizophoraceae</taxon>
        <taxon>Rhizophora</taxon>
    </lineage>
</organism>
<accession>A0A2P2Q941</accession>
<sequence>MRPFPSPKYHVKWAALPTFSRKISHITV</sequence>
<proteinExistence type="predicted"/>
<protein>
    <submittedName>
        <fullName evidence="1">Uncharacterized protein</fullName>
    </submittedName>
</protein>